<keyword evidence="3" id="KW-0378">Hydrolase</keyword>
<comment type="caution">
    <text evidence="6">The sequence shown here is derived from an EMBL/GenBank/DDBJ whole genome shotgun (WGS) entry which is preliminary data.</text>
</comment>
<evidence type="ECO:0000259" key="5">
    <source>
        <dbReference type="SMART" id="SM00644"/>
    </source>
</evidence>
<dbReference type="InterPro" id="IPR036505">
    <property type="entry name" value="Amidase/PGRP_sf"/>
</dbReference>
<dbReference type="EC" id="3.5.1.28" evidence="2"/>
<organism evidence="6 7">
    <name type="scientific">Streptantibioticus parmotrematis</name>
    <dbReference type="NCBI Taxonomy" id="2873249"/>
    <lineage>
        <taxon>Bacteria</taxon>
        <taxon>Bacillati</taxon>
        <taxon>Actinomycetota</taxon>
        <taxon>Actinomycetes</taxon>
        <taxon>Kitasatosporales</taxon>
        <taxon>Streptomycetaceae</taxon>
        <taxon>Streptantibioticus</taxon>
    </lineage>
</organism>
<dbReference type="PANTHER" id="PTHR30417:SF1">
    <property type="entry name" value="N-ACETYLMURAMOYL-L-ALANINE AMIDASE AMID"/>
    <property type="match status" value="1"/>
</dbReference>
<evidence type="ECO:0000256" key="4">
    <source>
        <dbReference type="ARBA" id="ARBA00023316"/>
    </source>
</evidence>
<gene>
    <name evidence="6" type="ORF">K7472_02105</name>
</gene>
<dbReference type="Pfam" id="PF01510">
    <property type="entry name" value="Amidase_2"/>
    <property type="match status" value="1"/>
</dbReference>
<evidence type="ECO:0000313" key="6">
    <source>
        <dbReference type="EMBL" id="MBY8883640.1"/>
    </source>
</evidence>
<keyword evidence="7" id="KW-1185">Reference proteome</keyword>
<dbReference type="SMART" id="SM00644">
    <property type="entry name" value="Ami_2"/>
    <property type="match status" value="1"/>
</dbReference>
<name>A0ABS7QKC6_9ACTN</name>
<protein>
    <recommendedName>
        <fullName evidence="2">N-acetylmuramoyl-L-alanine amidase</fullName>
        <ecNumber evidence="2">3.5.1.28</ecNumber>
    </recommendedName>
</protein>
<dbReference type="CDD" id="cd06583">
    <property type="entry name" value="PGRP"/>
    <property type="match status" value="1"/>
</dbReference>
<evidence type="ECO:0000313" key="7">
    <source>
        <dbReference type="Proteomes" id="UP001198565"/>
    </source>
</evidence>
<keyword evidence="4" id="KW-0961">Cell wall biogenesis/degradation</keyword>
<dbReference type="PANTHER" id="PTHR30417">
    <property type="entry name" value="N-ACETYLMURAMOYL-L-ALANINE AMIDASE AMID"/>
    <property type="match status" value="1"/>
</dbReference>
<feature type="domain" description="N-acetylmuramoyl-L-alanine amidase" evidence="5">
    <location>
        <begin position="264"/>
        <end position="402"/>
    </location>
</feature>
<evidence type="ECO:0000256" key="2">
    <source>
        <dbReference type="ARBA" id="ARBA00011901"/>
    </source>
</evidence>
<dbReference type="EMBL" id="JAINVZ010000001">
    <property type="protein sequence ID" value="MBY8883640.1"/>
    <property type="molecule type" value="Genomic_DNA"/>
</dbReference>
<evidence type="ECO:0000256" key="3">
    <source>
        <dbReference type="ARBA" id="ARBA00022801"/>
    </source>
</evidence>
<dbReference type="Gene3D" id="1.10.530.10">
    <property type="match status" value="1"/>
</dbReference>
<proteinExistence type="predicted"/>
<sequence>MAPHASHRRRRNKVVTTVAGGAAALLAVGGTLFAGSGAQASPAAALSGAQQQDFVAAAGEFHVPAPVLLGVSYEESQWVSHSGRYSSDGGYGVMNLADVTPRMVAGGSAGEAGRHELASVSANPAMHTLTTAAALIGAPASQVRDDDRQNIRAGAALLASYEKKITGGGTPSDPGQWYGAVARYSQSTGAAAARSFADAVFQDVRHGASATPGGQRMKLSADSAVQPRTSQITALHLNDTQPDPQAQCPARLDCQFAPANTANYQVANRPADGVDIRYIVIHDTESSYQAAIDSFQSPGGDAANYVIRSADGAVTQSVPNQDVAFHAGNFWFNMHAIGIEHEGFAAQGATWYTDAQYRSTAVLVRYLAAEYHIPLDREHIIGHDNVPGPQDGYVAGMHWDPGPYWDWNRFMRMLGAPVDSTPHGVGPVGSPITIDPAFADDQQTVNVCPSDDGTGSTKTCTDQTGASSILYVRTAPDASAPLVSDPYLHSGSAAGSDEISDWGSTVSAGQQFVVADRSGDWTAIWYSGKEGWIYNPDGVNTTPAHCVKVVSPASGTSTVALYGSGYPKASEYPANLSPSTQVPLSHYQFPTGQAYVATAAASPADDFFHNPPDTVVKGTESYYTIQYGHRLALVDSADVTTSAP</sequence>
<evidence type="ECO:0000256" key="1">
    <source>
        <dbReference type="ARBA" id="ARBA00001561"/>
    </source>
</evidence>
<dbReference type="Gene3D" id="3.40.80.10">
    <property type="entry name" value="Peptidoglycan recognition protein-like"/>
    <property type="match status" value="1"/>
</dbReference>
<accession>A0ABS7QKC6</accession>
<reference evidence="6 7" key="1">
    <citation type="submission" date="2021-08" db="EMBL/GenBank/DDBJ databases">
        <title>Streptomyces sp. PTM05 isolated from lichen.</title>
        <authorList>
            <person name="Somphong A."/>
            <person name="Phongsopitanun W."/>
            <person name="Tanasupawat S."/>
        </authorList>
    </citation>
    <scope>NUCLEOTIDE SEQUENCE [LARGE SCALE GENOMIC DNA]</scope>
    <source>
        <strain evidence="6 7">Ptm05</strain>
    </source>
</reference>
<dbReference type="Proteomes" id="UP001198565">
    <property type="component" value="Unassembled WGS sequence"/>
</dbReference>
<dbReference type="SUPFAM" id="SSF55846">
    <property type="entry name" value="N-acetylmuramoyl-L-alanine amidase-like"/>
    <property type="match status" value="1"/>
</dbReference>
<dbReference type="InterPro" id="IPR002502">
    <property type="entry name" value="Amidase_domain"/>
</dbReference>
<dbReference type="InterPro" id="IPR051206">
    <property type="entry name" value="NAMLAA_amidase_2"/>
</dbReference>
<comment type="catalytic activity">
    <reaction evidence="1">
        <text>Hydrolyzes the link between N-acetylmuramoyl residues and L-amino acid residues in certain cell-wall glycopeptides.</text>
        <dbReference type="EC" id="3.5.1.28"/>
    </reaction>
</comment>